<dbReference type="PANTHER" id="PTHR34821:SF2">
    <property type="entry name" value="INNER MEMBRANE PROTEIN YDCZ"/>
    <property type="match status" value="1"/>
</dbReference>
<name>A0A923EA93_CLOTT</name>
<evidence type="ECO:0000313" key="2">
    <source>
        <dbReference type="Proteomes" id="UP000563151"/>
    </source>
</evidence>
<comment type="caution">
    <text evidence="1">The sequence shown here is derived from an EMBL/GenBank/DDBJ whole genome shotgun (WGS) entry which is preliminary data.</text>
</comment>
<dbReference type="RefSeq" id="WP_035149408.1">
    <property type="nucleotide sequence ID" value="NZ_JAAZWO010000026.1"/>
</dbReference>
<keyword evidence="2" id="KW-1185">Reference proteome</keyword>
<dbReference type="GO" id="GO:0005886">
    <property type="term" value="C:plasma membrane"/>
    <property type="evidence" value="ECO:0007669"/>
    <property type="project" value="TreeGrafter"/>
</dbReference>
<organism evidence="1 2">
    <name type="scientific">Clostridium tetanomorphum</name>
    <dbReference type="NCBI Taxonomy" id="1553"/>
    <lineage>
        <taxon>Bacteria</taxon>
        <taxon>Bacillati</taxon>
        <taxon>Bacillota</taxon>
        <taxon>Clostridia</taxon>
        <taxon>Eubacteriales</taxon>
        <taxon>Clostridiaceae</taxon>
        <taxon>Clostridium</taxon>
    </lineage>
</organism>
<dbReference type="EMBL" id="JAAZWO010000026">
    <property type="protein sequence ID" value="MBC2399343.1"/>
    <property type="molecule type" value="Genomic_DNA"/>
</dbReference>
<dbReference type="Proteomes" id="UP000563151">
    <property type="component" value="Unassembled WGS sequence"/>
</dbReference>
<dbReference type="PANTHER" id="PTHR34821">
    <property type="entry name" value="INNER MEMBRANE PROTEIN YDCZ"/>
    <property type="match status" value="1"/>
</dbReference>
<dbReference type="Pfam" id="PF04657">
    <property type="entry name" value="DMT_YdcZ"/>
    <property type="match status" value="1"/>
</dbReference>
<dbReference type="InterPro" id="IPR006750">
    <property type="entry name" value="YdcZ"/>
</dbReference>
<reference evidence="1 2" key="1">
    <citation type="submission" date="2020-04" db="EMBL/GenBank/DDBJ databases">
        <title>Genomic insights into acetone-butanol-ethanol (ABE) fermentation by sequencing solventogenic clostridia strains.</title>
        <authorList>
            <person name="Brown S."/>
        </authorList>
    </citation>
    <scope>NUCLEOTIDE SEQUENCE [LARGE SCALE GENOMIC DNA]</scope>
    <source>
        <strain evidence="1 2">DJ011</strain>
    </source>
</reference>
<proteinExistence type="predicted"/>
<sequence>MYKCSAVVIGVLIAIMVTVNGALSKGVGDYSSVLIIHLVGLISISTVLVLRKGKLKFKEKLPMYFFSGGAIGIFIVLFNNIAFNKLGASLTLSLGLLGQLIISGIIDHFGLLGMRVNKFKSKKITGFLLVFIGIIVMIVY</sequence>
<protein>
    <submittedName>
        <fullName evidence="1">DMT family transporter</fullName>
    </submittedName>
</protein>
<accession>A0A923EA93</accession>
<dbReference type="AlphaFoldDB" id="A0A923EA93"/>
<gene>
    <name evidence="1" type="ORF">HGG79_16425</name>
</gene>
<evidence type="ECO:0000313" key="1">
    <source>
        <dbReference type="EMBL" id="MBC2399343.1"/>
    </source>
</evidence>